<dbReference type="Pfam" id="PF03735">
    <property type="entry name" value="ENT"/>
    <property type="match status" value="1"/>
</dbReference>
<sequence length="863" mass="91345">ASTMAAPDVQAMNINTDNARDASLNNLDEEDCAYLLKSLELDAFSSVVNAMRAQGMLTEYKEILLDHLKSALFISDSFYKAEIRRATDDDVLSRIAQTLNPSYDTYTEWCSAGGVQFPASFGNIPLYDEQDLEGLDVADQLLKLANSHNSAIDNAETALLELIELPKAPFVPEKLRAILRETESIAEERTDFPLRAESPAVKKQSISSTAKRGRKAHNDGSPTFSSETVFTDDEKHDRQCAIAFEQGGINADGVQITEKESDEVIPVAENISAVINAEQKSDQNTDTVSGAVEVDSMVCGDGGFVLPPRPSSVLSPPAVTPSSFSAAAVPLQRPTIMHPNKIDTKKGSFGSDEADVMASEEDKPKRRRSKPRDNASCVCARVLPFIFEAVAPGQKVKPPRGNPDRRTAKRASPTSAPAFASSAQLTNSSSNGVMPQPLFSTSVPSSSRSIPLLPSTPSPMSRLHSATSQHAPSSPGLLIKRARTTSANGEQGSSSESGGIVYARSLVSASNINKGQTSGPRTYMRPATATKFFVSSSQAASAYSNPARPYYGNPSAAAMGITVRGATLGGGVTTTSVSAPSSISEKLPHSPQNGQLGEVQHMVGHDYSTTAPVLLPASHQQIKTLRRSSFSSTKPGYAIGGSFPTRMAPVVNGVSQGSAGAHAQLLQSSLGPSTHGTTPIGSHSAIPSPSSASGRLSAFSAACSQSSMHLSAHQTLNHSHPSGDALAAANPILQDEQGGNIEETFAMVERMNDDAAMTGGEAGSSLSEGVRLECDEVMIPEQRCVITTIGSTSIAPHRLNHHIAHTSSISPRGQSLSLMVDYAGEDEIMPRGHRLIPQEYVNAVMHHDGHDTVGLVPTGQCIR</sequence>
<evidence type="ECO:0000259" key="4">
    <source>
        <dbReference type="PROSITE" id="PS51138"/>
    </source>
</evidence>
<evidence type="ECO:0000256" key="3">
    <source>
        <dbReference type="SAM" id="MobiDB-lite"/>
    </source>
</evidence>
<dbReference type="Proteomes" id="UP000887569">
    <property type="component" value="Unplaced"/>
</dbReference>
<feature type="region of interest" description="Disordered" evidence="3">
    <location>
        <begin position="668"/>
        <end position="692"/>
    </location>
</feature>
<dbReference type="SMART" id="SM01191">
    <property type="entry name" value="ENT"/>
    <property type="match status" value="1"/>
</dbReference>
<feature type="compositionally biased region" description="Polar residues" evidence="3">
    <location>
        <begin position="424"/>
        <end position="433"/>
    </location>
</feature>
<feature type="compositionally biased region" description="Low complexity" evidence="3">
    <location>
        <begin position="437"/>
        <end position="463"/>
    </location>
</feature>
<feature type="domain" description="ENT" evidence="4">
    <location>
        <begin position="32"/>
        <end position="119"/>
    </location>
</feature>
<proteinExistence type="predicted"/>
<dbReference type="AlphaFoldDB" id="A0A914ZE81"/>
<dbReference type="InterPro" id="IPR036142">
    <property type="entry name" value="ENT_dom-like_sf"/>
</dbReference>
<dbReference type="PROSITE" id="PS51138">
    <property type="entry name" value="ENT"/>
    <property type="match status" value="1"/>
</dbReference>
<dbReference type="PANTHER" id="PTHR16500:SF3">
    <property type="entry name" value="BRCA2-INTERACTING TRANSCRIPTIONAL REPRESSOR EMSY"/>
    <property type="match status" value="1"/>
</dbReference>
<feature type="region of interest" description="Disordered" evidence="3">
    <location>
        <begin position="393"/>
        <end position="476"/>
    </location>
</feature>
<accession>A0A914ZE81</accession>
<keyword evidence="5" id="KW-1185">Reference proteome</keyword>
<dbReference type="PANTHER" id="PTHR16500">
    <property type="entry name" value="BRCA2-INTERACTING TRANSCRIPTIONAL REPRESSOR EMSY"/>
    <property type="match status" value="1"/>
</dbReference>
<reference evidence="6" key="1">
    <citation type="submission" date="2022-11" db="UniProtKB">
        <authorList>
            <consortium name="WormBaseParasite"/>
        </authorList>
    </citation>
    <scope>IDENTIFICATION</scope>
</reference>
<dbReference type="InterPro" id="IPR005491">
    <property type="entry name" value="ENT_dom"/>
</dbReference>
<dbReference type="InterPro" id="IPR033482">
    <property type="entry name" value="EMSY"/>
</dbReference>
<feature type="compositionally biased region" description="Low complexity" evidence="3">
    <location>
        <begin position="680"/>
        <end position="692"/>
    </location>
</feature>
<dbReference type="GO" id="GO:0005654">
    <property type="term" value="C:nucleoplasm"/>
    <property type="evidence" value="ECO:0007669"/>
    <property type="project" value="TreeGrafter"/>
</dbReference>
<dbReference type="SUPFAM" id="SSF158639">
    <property type="entry name" value="ENT-like"/>
    <property type="match status" value="1"/>
</dbReference>
<evidence type="ECO:0000313" key="5">
    <source>
        <dbReference type="Proteomes" id="UP000887569"/>
    </source>
</evidence>
<comment type="subcellular location">
    <subcellularLocation>
        <location evidence="1">Nucleus</location>
    </subcellularLocation>
</comment>
<dbReference type="GO" id="GO:0006355">
    <property type="term" value="P:regulation of DNA-templated transcription"/>
    <property type="evidence" value="ECO:0007669"/>
    <property type="project" value="InterPro"/>
</dbReference>
<evidence type="ECO:0000256" key="1">
    <source>
        <dbReference type="ARBA" id="ARBA00004123"/>
    </source>
</evidence>
<keyword evidence="2" id="KW-0539">Nucleus</keyword>
<dbReference type="WBParaSite" id="PgB01_g227_t03">
    <property type="protein sequence ID" value="PgB01_g227_t03"/>
    <property type="gene ID" value="PgB01_g227"/>
</dbReference>
<evidence type="ECO:0000313" key="6">
    <source>
        <dbReference type="WBParaSite" id="PgB01_g227_t03"/>
    </source>
</evidence>
<feature type="region of interest" description="Disordered" evidence="3">
    <location>
        <begin position="197"/>
        <end position="228"/>
    </location>
</feature>
<feature type="compositionally biased region" description="Low complexity" evidence="3">
    <location>
        <begin position="411"/>
        <end position="423"/>
    </location>
</feature>
<feature type="region of interest" description="Disordered" evidence="3">
    <location>
        <begin position="335"/>
        <end position="374"/>
    </location>
</feature>
<feature type="compositionally biased region" description="Polar residues" evidence="3">
    <location>
        <begin position="668"/>
        <end position="679"/>
    </location>
</feature>
<name>A0A914ZE81_PARUN</name>
<protein>
    <submittedName>
        <fullName evidence="6">ENT domain-containing protein</fullName>
    </submittedName>
</protein>
<organism evidence="5 6">
    <name type="scientific">Parascaris univalens</name>
    <name type="common">Nematode worm</name>
    <dbReference type="NCBI Taxonomy" id="6257"/>
    <lineage>
        <taxon>Eukaryota</taxon>
        <taxon>Metazoa</taxon>
        <taxon>Ecdysozoa</taxon>
        <taxon>Nematoda</taxon>
        <taxon>Chromadorea</taxon>
        <taxon>Rhabditida</taxon>
        <taxon>Spirurina</taxon>
        <taxon>Ascaridomorpha</taxon>
        <taxon>Ascaridoidea</taxon>
        <taxon>Ascarididae</taxon>
        <taxon>Parascaris</taxon>
    </lineage>
</organism>
<evidence type="ECO:0000256" key="2">
    <source>
        <dbReference type="ARBA" id="ARBA00023242"/>
    </source>
</evidence>
<dbReference type="Gene3D" id="1.10.1240.40">
    <property type="entry name" value="ENT domain"/>
    <property type="match status" value="1"/>
</dbReference>